<evidence type="ECO:0000313" key="3">
    <source>
        <dbReference type="EMBL" id="CAJ1389319.1"/>
    </source>
</evidence>
<evidence type="ECO:0000256" key="1">
    <source>
        <dbReference type="SAM" id="MobiDB-lite"/>
    </source>
</evidence>
<feature type="domain" description="BACK" evidence="2">
    <location>
        <begin position="12"/>
        <end position="68"/>
    </location>
</feature>
<feature type="compositionally biased region" description="Basic and acidic residues" evidence="1">
    <location>
        <begin position="66"/>
        <end position="82"/>
    </location>
</feature>
<reference evidence="3" key="1">
    <citation type="submission" date="2023-08" db="EMBL/GenBank/DDBJ databases">
        <authorList>
            <person name="Chen Y."/>
            <person name="Shah S."/>
            <person name="Dougan E. K."/>
            <person name="Thang M."/>
            <person name="Chan C."/>
        </authorList>
    </citation>
    <scope>NUCLEOTIDE SEQUENCE</scope>
</reference>
<gene>
    <name evidence="3" type="ORF">EVOR1521_LOCUS14962</name>
</gene>
<dbReference type="AlphaFoldDB" id="A0AA36IKW0"/>
<evidence type="ECO:0000259" key="2">
    <source>
        <dbReference type="Pfam" id="PF07707"/>
    </source>
</evidence>
<protein>
    <recommendedName>
        <fullName evidence="2">BACK domain-containing protein</fullName>
    </recommendedName>
</protein>
<feature type="non-terminal residue" evidence="3">
    <location>
        <position position="501"/>
    </location>
</feature>
<comment type="caution">
    <text evidence="3">The sequence shown here is derived from an EMBL/GenBank/DDBJ whole genome shotgun (WGS) entry which is preliminary data.</text>
</comment>
<sequence length="501" mass="55580">WNSLLKALRSRRHFALVTADAEEHFDQLPVSFVEALLRSDELPVISEIEVIQLLARWAKGALARQEKRAHEEDLDRNSHEDGHEEENEGEALFAPEAQDTTDGYSDIGSGQMGGMPAGSDTEMVLAPMTEICSCGTADGADEDIMHKEDCKARTRYEMLRLLGSVRKSNMLVRLADMDPMFQLLGLNRLFSSKPPRETSALDPGFVIYRGVAGVNTPSGVFGDHSNMVPHAWKGASVSLGSHEILQQQEGFKPNQVPEGGTSVFPRLWVRITCSSWSHREKRPSKSTSGSRHQVSGPLGSQMPDTSWESVPTHLMGMLPVNEESCKFLPTLKTMQSQDDWDIGRTKTLRPPNSMADLINTEKIEHKVVCAVISGHMRHGIRIGQRERSSIYDIEELYGQNEEVCIGGSPTEVEFELQLKVQAPSPCGICRCSLALLQPPLEQSAEPLMEVSFDASAEEHLHFYISSSYFDSNSAYTVALNWVLRPGLRLEADMDSDNVTPT</sequence>
<dbReference type="InterPro" id="IPR011705">
    <property type="entry name" value="BACK"/>
</dbReference>
<feature type="region of interest" description="Disordered" evidence="1">
    <location>
        <begin position="66"/>
        <end position="93"/>
    </location>
</feature>
<name>A0AA36IKW0_9DINO</name>
<dbReference type="Pfam" id="PF07707">
    <property type="entry name" value="BACK"/>
    <property type="match status" value="1"/>
</dbReference>
<dbReference type="Proteomes" id="UP001178507">
    <property type="component" value="Unassembled WGS sequence"/>
</dbReference>
<feature type="region of interest" description="Disordered" evidence="1">
    <location>
        <begin position="279"/>
        <end position="309"/>
    </location>
</feature>
<accession>A0AA36IKW0</accession>
<proteinExistence type="predicted"/>
<dbReference type="Gene3D" id="1.25.40.420">
    <property type="match status" value="1"/>
</dbReference>
<keyword evidence="4" id="KW-1185">Reference proteome</keyword>
<dbReference type="EMBL" id="CAUJNA010001852">
    <property type="protein sequence ID" value="CAJ1389319.1"/>
    <property type="molecule type" value="Genomic_DNA"/>
</dbReference>
<organism evidence="3 4">
    <name type="scientific">Effrenium voratum</name>
    <dbReference type="NCBI Taxonomy" id="2562239"/>
    <lineage>
        <taxon>Eukaryota</taxon>
        <taxon>Sar</taxon>
        <taxon>Alveolata</taxon>
        <taxon>Dinophyceae</taxon>
        <taxon>Suessiales</taxon>
        <taxon>Symbiodiniaceae</taxon>
        <taxon>Effrenium</taxon>
    </lineage>
</organism>
<evidence type="ECO:0000313" key="4">
    <source>
        <dbReference type="Proteomes" id="UP001178507"/>
    </source>
</evidence>